<feature type="domain" description="BioF2-like acetyltransferase" evidence="1">
    <location>
        <begin position="174"/>
        <end position="301"/>
    </location>
</feature>
<dbReference type="Pfam" id="PF13480">
    <property type="entry name" value="Acetyltransf_6"/>
    <property type="match status" value="1"/>
</dbReference>
<name>A0ABT0A937_9SPHN</name>
<protein>
    <submittedName>
        <fullName evidence="2">GNAT family N-acetyltransferase</fullName>
    </submittedName>
</protein>
<organism evidence="2 3">
    <name type="scientific">Novosphingobium mangrovi</name>
    <name type="common">ex Hu et al. 2023</name>
    <dbReference type="NCBI Taxonomy" id="2930094"/>
    <lineage>
        <taxon>Bacteria</taxon>
        <taxon>Pseudomonadati</taxon>
        <taxon>Pseudomonadota</taxon>
        <taxon>Alphaproteobacteria</taxon>
        <taxon>Sphingomonadales</taxon>
        <taxon>Sphingomonadaceae</taxon>
        <taxon>Novosphingobium</taxon>
    </lineage>
</organism>
<reference evidence="2" key="1">
    <citation type="submission" date="2022-03" db="EMBL/GenBank/DDBJ databases">
        <title>Identification of a novel bacterium isolated from mangrove sediments.</title>
        <authorList>
            <person name="Pan X."/>
        </authorList>
    </citation>
    <scope>NUCLEOTIDE SEQUENCE</scope>
    <source>
        <strain evidence="2">B2637</strain>
    </source>
</reference>
<dbReference type="InterPro" id="IPR038740">
    <property type="entry name" value="BioF2-like_GNAT_dom"/>
</dbReference>
<dbReference type="RefSeq" id="WP_243797012.1">
    <property type="nucleotide sequence ID" value="NZ_JALHAT010000003.1"/>
</dbReference>
<evidence type="ECO:0000259" key="1">
    <source>
        <dbReference type="Pfam" id="PF13480"/>
    </source>
</evidence>
<sequence length="343" mass="38090">MNISVSASIYHQPLREVQPGTRLDTLLCEEARAPFDRLWWWQALERHCGLSGTLHGARGEAGEALLALHEAAPGHLVALANWYTFRFRPIVHGDPELLVPLAKALKPLARRITLDKVPDEDGSTRALVQAFRTAGWWVFCEPCDTNHVLEVHGRDFPAYHAALPGPLRTTLTRKSGKVRTQVLRHFDAEAWAQYEAIYAQSWKGEEGFPAFLRAFAEAEGAAGRLRLGLAHDAADPTGPAIAAQMWSIEGNTAFIHKLAHRESARALSPGSVLTAALFRQALDTDRVALVDFGTGDDAYKRDWMNAVRPRYRIEAFRPGALANLPRLARRLAAHHLAARFKRG</sequence>
<evidence type="ECO:0000313" key="3">
    <source>
        <dbReference type="Proteomes" id="UP001162802"/>
    </source>
</evidence>
<dbReference type="Proteomes" id="UP001162802">
    <property type="component" value="Unassembled WGS sequence"/>
</dbReference>
<dbReference type="EMBL" id="JALHAT010000003">
    <property type="protein sequence ID" value="MCJ1959703.1"/>
    <property type="molecule type" value="Genomic_DNA"/>
</dbReference>
<evidence type="ECO:0000313" key="2">
    <source>
        <dbReference type="EMBL" id="MCJ1959703.1"/>
    </source>
</evidence>
<comment type="caution">
    <text evidence="2">The sequence shown here is derived from an EMBL/GenBank/DDBJ whole genome shotgun (WGS) entry which is preliminary data.</text>
</comment>
<gene>
    <name evidence="2" type="ORF">MTR65_03280</name>
</gene>
<proteinExistence type="predicted"/>
<keyword evidence="3" id="KW-1185">Reference proteome</keyword>
<dbReference type="InterPro" id="IPR016181">
    <property type="entry name" value="Acyl_CoA_acyltransferase"/>
</dbReference>
<dbReference type="SUPFAM" id="SSF55729">
    <property type="entry name" value="Acyl-CoA N-acyltransferases (Nat)"/>
    <property type="match status" value="1"/>
</dbReference>
<accession>A0ABT0A937</accession>